<dbReference type="InterPro" id="IPR039437">
    <property type="entry name" value="FrzH/put_lumazine-bd"/>
</dbReference>
<organism evidence="2 3">
    <name type="scientific">Eiseniibacteriota bacterium</name>
    <dbReference type="NCBI Taxonomy" id="2212470"/>
    <lineage>
        <taxon>Bacteria</taxon>
        <taxon>Candidatus Eiseniibacteriota</taxon>
    </lineage>
</organism>
<dbReference type="EMBL" id="JABDJR010000706">
    <property type="protein sequence ID" value="NNF08595.1"/>
    <property type="molecule type" value="Genomic_DNA"/>
</dbReference>
<proteinExistence type="predicted"/>
<dbReference type="Proteomes" id="UP000547674">
    <property type="component" value="Unassembled WGS sequence"/>
</dbReference>
<sequence>MKAILAALFLLVPSLALADADEDAIRQAILNYANSVYEVKPELVEESVHTHLHKVGYMTSQDGKSTRELWMNFHELSNLAANLNKEGMFDPDTARRDIKILDRLDRIAMARLDAEWGIDFFHLVKIDETWKIMNVVWQSYPKEK</sequence>
<evidence type="ECO:0000313" key="3">
    <source>
        <dbReference type="Proteomes" id="UP000547674"/>
    </source>
</evidence>
<dbReference type="Pfam" id="PF12893">
    <property type="entry name" value="Lumazine_bd_2"/>
    <property type="match status" value="1"/>
</dbReference>
<evidence type="ECO:0000256" key="1">
    <source>
        <dbReference type="SAM" id="SignalP"/>
    </source>
</evidence>
<feature type="signal peptide" evidence="1">
    <location>
        <begin position="1"/>
        <end position="18"/>
    </location>
</feature>
<keyword evidence="1" id="KW-0732">Signal</keyword>
<name>A0A7Y2EEN4_UNCEI</name>
<comment type="caution">
    <text evidence="2">The sequence shown here is derived from an EMBL/GenBank/DDBJ whole genome shotgun (WGS) entry which is preliminary data.</text>
</comment>
<dbReference type="InterPro" id="IPR032710">
    <property type="entry name" value="NTF2-like_dom_sf"/>
</dbReference>
<evidence type="ECO:0008006" key="4">
    <source>
        <dbReference type="Google" id="ProtNLM"/>
    </source>
</evidence>
<protein>
    <recommendedName>
        <fullName evidence="4">Nuclear transport factor 2 family protein</fullName>
    </recommendedName>
</protein>
<reference evidence="2 3" key="1">
    <citation type="submission" date="2020-03" db="EMBL/GenBank/DDBJ databases">
        <title>Metabolic flexibility allows generalist bacteria to become dominant in a frequently disturbed ecosystem.</title>
        <authorList>
            <person name="Chen Y.-J."/>
            <person name="Leung P.M."/>
            <person name="Bay S.K."/>
            <person name="Hugenholtz P."/>
            <person name="Kessler A.J."/>
            <person name="Shelley G."/>
            <person name="Waite D.W."/>
            <person name="Cook P.L."/>
            <person name="Greening C."/>
        </authorList>
    </citation>
    <scope>NUCLEOTIDE SEQUENCE [LARGE SCALE GENOMIC DNA]</scope>
    <source>
        <strain evidence="2">SS_bin_28</strain>
    </source>
</reference>
<dbReference type="Gene3D" id="3.10.450.50">
    <property type="match status" value="1"/>
</dbReference>
<gene>
    <name evidence="2" type="ORF">HKN21_17670</name>
</gene>
<feature type="chain" id="PRO_5030511832" description="Nuclear transport factor 2 family protein" evidence="1">
    <location>
        <begin position="19"/>
        <end position="144"/>
    </location>
</feature>
<evidence type="ECO:0000313" key="2">
    <source>
        <dbReference type="EMBL" id="NNF08595.1"/>
    </source>
</evidence>
<dbReference type="SUPFAM" id="SSF54427">
    <property type="entry name" value="NTF2-like"/>
    <property type="match status" value="1"/>
</dbReference>
<accession>A0A7Y2EEN4</accession>
<dbReference type="AlphaFoldDB" id="A0A7Y2EEN4"/>